<dbReference type="InterPro" id="IPR036259">
    <property type="entry name" value="MFS_trans_sf"/>
</dbReference>
<evidence type="ECO:0000256" key="1">
    <source>
        <dbReference type="ARBA" id="ARBA00004127"/>
    </source>
</evidence>
<dbReference type="AlphaFoldDB" id="A0ABD3NSI8"/>
<feature type="transmembrane region" description="Helical" evidence="6">
    <location>
        <begin position="359"/>
        <end position="377"/>
    </location>
</feature>
<feature type="transmembrane region" description="Helical" evidence="6">
    <location>
        <begin position="417"/>
        <end position="434"/>
    </location>
</feature>
<organism evidence="7 8">
    <name type="scientific">Stephanodiscus triporus</name>
    <dbReference type="NCBI Taxonomy" id="2934178"/>
    <lineage>
        <taxon>Eukaryota</taxon>
        <taxon>Sar</taxon>
        <taxon>Stramenopiles</taxon>
        <taxon>Ochrophyta</taxon>
        <taxon>Bacillariophyta</taxon>
        <taxon>Coscinodiscophyceae</taxon>
        <taxon>Thalassiosirophycidae</taxon>
        <taxon>Stephanodiscales</taxon>
        <taxon>Stephanodiscaceae</taxon>
        <taxon>Stephanodiscus</taxon>
    </lineage>
</organism>
<feature type="transmembrane region" description="Helical" evidence="6">
    <location>
        <begin position="324"/>
        <end position="352"/>
    </location>
</feature>
<name>A0ABD3NSI8_9STRA</name>
<feature type="transmembrane region" description="Helical" evidence="6">
    <location>
        <begin position="194"/>
        <end position="217"/>
    </location>
</feature>
<evidence type="ECO:0000256" key="4">
    <source>
        <dbReference type="ARBA" id="ARBA00023136"/>
    </source>
</evidence>
<dbReference type="InterPro" id="IPR011701">
    <property type="entry name" value="MFS"/>
</dbReference>
<evidence type="ECO:0000256" key="3">
    <source>
        <dbReference type="ARBA" id="ARBA00022989"/>
    </source>
</evidence>
<dbReference type="SUPFAM" id="SSF103473">
    <property type="entry name" value="MFS general substrate transporter"/>
    <property type="match status" value="1"/>
</dbReference>
<evidence type="ECO:0000256" key="2">
    <source>
        <dbReference type="ARBA" id="ARBA00022692"/>
    </source>
</evidence>
<feature type="transmembrane region" description="Helical" evidence="6">
    <location>
        <begin position="137"/>
        <end position="156"/>
    </location>
</feature>
<feature type="transmembrane region" description="Helical" evidence="6">
    <location>
        <begin position="389"/>
        <end position="410"/>
    </location>
</feature>
<sequence>MTQEKAFEEFVVGDLETPPATDVDDGGDSTPLAAPEANADDNNKREFRRSLSISEQAQELHESRAPSFLRWIEVPLRIMNPATGVYLEEATGHAMDVCSRGPINQTGSFVGSAILLAAATQAGGPNMPVYGIKASSLLTVATMIVGIVAGVSLPIIGAFVDHTDHRKAFGSITALITVVAVGLQVMVGQNTWFACFLIKIIGGFSLIVHQVCALAYLPDLSHDVEAMAHYTAILTVNQYIVQGMFTIIIIVTGTKMTNLQTARLAAGLSCSVGVVLMGYAWTFLFRKRPKLRDVPPGSNLMTTGFKQLFRTSRVVFREYKALKWFMIALLFSPEAGSGVVLAIAVTFLTFFVQMTVQEIAIVSLVMLLCNIPGAFMSRKMCKVVNPLNSFRMAEVCFACTNALIAGLVTGSTQRDKNLLYLFGGLVGFSFGWMFPSQKTLSVALIPKGQEFEIMGLMSFFGQIVGWLPVFVFTAMNEAGLSMRWGVSTISWFLIASFLCTLGCGSYEEAVRSVEHTSEKYLNEFSLRSRGNKGESSPEGGPTTTAMTESGRDVPVE</sequence>
<dbReference type="EMBL" id="JALLAZ020001189">
    <property type="protein sequence ID" value="KAL3779005.1"/>
    <property type="molecule type" value="Genomic_DNA"/>
</dbReference>
<feature type="region of interest" description="Disordered" evidence="5">
    <location>
        <begin position="1"/>
        <end position="44"/>
    </location>
</feature>
<dbReference type="GO" id="GO:0012505">
    <property type="term" value="C:endomembrane system"/>
    <property type="evidence" value="ECO:0007669"/>
    <property type="project" value="UniProtKB-SubCell"/>
</dbReference>
<dbReference type="Gene3D" id="1.20.1250.20">
    <property type="entry name" value="MFS general substrate transporter like domains"/>
    <property type="match status" value="1"/>
</dbReference>
<dbReference type="Pfam" id="PF07690">
    <property type="entry name" value="MFS_1"/>
    <property type="match status" value="1"/>
</dbReference>
<feature type="transmembrane region" description="Helical" evidence="6">
    <location>
        <begin position="454"/>
        <end position="475"/>
    </location>
</feature>
<comment type="subcellular location">
    <subcellularLocation>
        <location evidence="1">Endomembrane system</location>
        <topology evidence="1">Multi-pass membrane protein</topology>
    </subcellularLocation>
</comment>
<evidence type="ECO:0008006" key="9">
    <source>
        <dbReference type="Google" id="ProtNLM"/>
    </source>
</evidence>
<evidence type="ECO:0000313" key="8">
    <source>
        <dbReference type="Proteomes" id="UP001530315"/>
    </source>
</evidence>
<feature type="transmembrane region" description="Helical" evidence="6">
    <location>
        <begin position="264"/>
        <end position="284"/>
    </location>
</feature>
<keyword evidence="3 6" id="KW-1133">Transmembrane helix</keyword>
<reference evidence="7 8" key="1">
    <citation type="submission" date="2024-10" db="EMBL/GenBank/DDBJ databases">
        <title>Updated reference genomes for cyclostephanoid diatoms.</title>
        <authorList>
            <person name="Roberts W.R."/>
            <person name="Alverson A.J."/>
        </authorList>
    </citation>
    <scope>NUCLEOTIDE SEQUENCE [LARGE SCALE GENOMIC DNA]</scope>
    <source>
        <strain evidence="7 8">AJA276-08</strain>
    </source>
</reference>
<keyword evidence="8" id="KW-1185">Reference proteome</keyword>
<keyword evidence="2 6" id="KW-0812">Transmembrane</keyword>
<comment type="caution">
    <text evidence="7">The sequence shown here is derived from an EMBL/GenBank/DDBJ whole genome shotgun (WGS) entry which is preliminary data.</text>
</comment>
<dbReference type="PANTHER" id="PTHR23519">
    <property type="entry name" value="AUTOPHAGY-RELATED PROTEIN 22"/>
    <property type="match status" value="1"/>
</dbReference>
<proteinExistence type="predicted"/>
<feature type="transmembrane region" description="Helical" evidence="6">
    <location>
        <begin position="229"/>
        <end position="252"/>
    </location>
</feature>
<feature type="transmembrane region" description="Helical" evidence="6">
    <location>
        <begin position="168"/>
        <end position="187"/>
    </location>
</feature>
<evidence type="ECO:0000256" key="6">
    <source>
        <dbReference type="SAM" id="Phobius"/>
    </source>
</evidence>
<dbReference type="InterPro" id="IPR050495">
    <property type="entry name" value="ATG22/LtaA_families"/>
</dbReference>
<keyword evidence="4 6" id="KW-0472">Membrane</keyword>
<accession>A0ABD3NSI8</accession>
<evidence type="ECO:0000313" key="7">
    <source>
        <dbReference type="EMBL" id="KAL3779005.1"/>
    </source>
</evidence>
<dbReference type="Proteomes" id="UP001530315">
    <property type="component" value="Unassembled WGS sequence"/>
</dbReference>
<dbReference type="PANTHER" id="PTHR23519:SF1">
    <property type="entry name" value="AUTOPHAGY-RELATED PROTEIN 22"/>
    <property type="match status" value="1"/>
</dbReference>
<evidence type="ECO:0000256" key="5">
    <source>
        <dbReference type="SAM" id="MobiDB-lite"/>
    </source>
</evidence>
<feature type="region of interest" description="Disordered" evidence="5">
    <location>
        <begin position="527"/>
        <end position="556"/>
    </location>
</feature>
<protein>
    <recommendedName>
        <fullName evidence="9">Major facilitator superfamily (MFS) profile domain-containing protein</fullName>
    </recommendedName>
</protein>
<gene>
    <name evidence="7" type="ORF">ACHAW5_009996</name>
</gene>